<dbReference type="InterPro" id="IPR011701">
    <property type="entry name" value="MFS"/>
</dbReference>
<dbReference type="Proteomes" id="UP000002892">
    <property type="component" value="Chromosome"/>
</dbReference>
<feature type="domain" description="Major facilitator superfamily (MFS) profile" evidence="8">
    <location>
        <begin position="17"/>
        <end position="469"/>
    </location>
</feature>
<accession>I4D9L1</accession>
<dbReference type="PRINTS" id="PR01036">
    <property type="entry name" value="TCRTETB"/>
</dbReference>
<evidence type="ECO:0000256" key="5">
    <source>
        <dbReference type="ARBA" id="ARBA00022989"/>
    </source>
</evidence>
<evidence type="ECO:0000313" key="9">
    <source>
        <dbReference type="EMBL" id="AFM42485.1"/>
    </source>
</evidence>
<dbReference type="eggNOG" id="COG0477">
    <property type="taxonomic scope" value="Bacteria"/>
</dbReference>
<keyword evidence="5 7" id="KW-1133">Transmembrane helix</keyword>
<gene>
    <name evidence="9" type="ordered locus">Desaci_3604</name>
</gene>
<feature type="transmembrane region" description="Helical" evidence="7">
    <location>
        <begin position="12"/>
        <end position="35"/>
    </location>
</feature>
<dbReference type="InterPro" id="IPR036259">
    <property type="entry name" value="MFS_trans_sf"/>
</dbReference>
<dbReference type="Pfam" id="PF07690">
    <property type="entry name" value="MFS_1"/>
    <property type="match status" value="1"/>
</dbReference>
<sequence>MGESIPFHKRNGYHWFVVGTVCIGAFMAALDASIINVAMPTLSKGFSVGMNTVEWVSIAYLLTLTSLLTLLGSLSDRIGRKLFYTVGFAIFGLGSGLCGIAPTIAILVGARVLQALGAAMLQANSIAIITSAVPATSRGKAIGIQGSAQAIGLSIGPTVGGLLIANFGWRLIFDVNIPVAIIGTLLATLILPRDMPNPHTNRFDYLGAILFTPSLILLVLIFKDGYKIGWTSSQIIIEFIGVIIFLALFVWREKKCTNPMIDLRLLKIKAFTSGNISGLLSYSLMFGVLFLMPFYLDWIMKLNSLYTGLMLTVVSLAMFVMSPMSGAIADRIGTRILTSCGMAIATLGSLVLITLSQRSSIVIDLVGLAMVGLGMGMFTPPNNSSVMGSAPPEHIGVAGGILNMSRSLGMSLGVAIAGTLYNSDFNSFHLIKHTLNGARILAFHVGFEGMALLGITATLICVFIYNRSMPNKLDTSEYVSFH</sequence>
<feature type="transmembrane region" description="Helical" evidence="7">
    <location>
        <begin position="336"/>
        <end position="355"/>
    </location>
</feature>
<dbReference type="GO" id="GO:0022857">
    <property type="term" value="F:transmembrane transporter activity"/>
    <property type="evidence" value="ECO:0007669"/>
    <property type="project" value="InterPro"/>
</dbReference>
<evidence type="ECO:0000259" key="8">
    <source>
        <dbReference type="PROSITE" id="PS50850"/>
    </source>
</evidence>
<feature type="transmembrane region" description="Helical" evidence="7">
    <location>
        <begin position="148"/>
        <end position="169"/>
    </location>
</feature>
<name>I4D9L1_DESAJ</name>
<feature type="transmembrane region" description="Helical" evidence="7">
    <location>
        <begin position="272"/>
        <end position="296"/>
    </location>
</feature>
<dbReference type="AlphaFoldDB" id="I4D9L1"/>
<dbReference type="PROSITE" id="PS50850">
    <property type="entry name" value="MFS"/>
    <property type="match status" value="1"/>
</dbReference>
<feature type="transmembrane region" description="Helical" evidence="7">
    <location>
        <begin position="55"/>
        <end position="75"/>
    </location>
</feature>
<dbReference type="Gene3D" id="1.20.1720.10">
    <property type="entry name" value="Multidrug resistance protein D"/>
    <property type="match status" value="1"/>
</dbReference>
<dbReference type="KEGG" id="dai:Desaci_3604"/>
<protein>
    <submittedName>
        <fullName evidence="9">Drug resistance transporter, EmrB/QacA subfamily</fullName>
    </submittedName>
</protein>
<dbReference type="SUPFAM" id="SSF103473">
    <property type="entry name" value="MFS general substrate transporter"/>
    <property type="match status" value="1"/>
</dbReference>
<feature type="transmembrane region" description="Helical" evidence="7">
    <location>
        <begin position="441"/>
        <end position="465"/>
    </location>
</feature>
<dbReference type="InterPro" id="IPR020846">
    <property type="entry name" value="MFS_dom"/>
</dbReference>
<keyword evidence="2" id="KW-0813">Transport</keyword>
<proteinExistence type="predicted"/>
<feature type="transmembrane region" description="Helical" evidence="7">
    <location>
        <begin position="203"/>
        <end position="222"/>
    </location>
</feature>
<dbReference type="EMBL" id="CP003639">
    <property type="protein sequence ID" value="AFM42485.1"/>
    <property type="molecule type" value="Genomic_DNA"/>
</dbReference>
<keyword evidence="6 7" id="KW-0472">Membrane</keyword>
<feature type="transmembrane region" description="Helical" evidence="7">
    <location>
        <begin position="115"/>
        <end position="136"/>
    </location>
</feature>
<evidence type="ECO:0000256" key="1">
    <source>
        <dbReference type="ARBA" id="ARBA00004651"/>
    </source>
</evidence>
<dbReference type="GO" id="GO:0005886">
    <property type="term" value="C:plasma membrane"/>
    <property type="evidence" value="ECO:0007669"/>
    <property type="project" value="UniProtKB-SubCell"/>
</dbReference>
<dbReference type="CDD" id="cd17321">
    <property type="entry name" value="MFS_MMR_MDR_like"/>
    <property type="match status" value="1"/>
</dbReference>
<comment type="subcellular location">
    <subcellularLocation>
        <location evidence="1">Cell membrane</location>
        <topology evidence="1">Multi-pass membrane protein</topology>
    </subcellularLocation>
</comment>
<dbReference type="RefSeq" id="WP_014828473.1">
    <property type="nucleotide sequence ID" value="NC_018068.1"/>
</dbReference>
<dbReference type="HOGENOM" id="CLU_000960_28_3_9"/>
<dbReference type="PANTHER" id="PTHR42718">
    <property type="entry name" value="MAJOR FACILITATOR SUPERFAMILY MULTIDRUG TRANSPORTER MFSC"/>
    <property type="match status" value="1"/>
</dbReference>
<evidence type="ECO:0000256" key="7">
    <source>
        <dbReference type="SAM" id="Phobius"/>
    </source>
</evidence>
<feature type="transmembrane region" description="Helical" evidence="7">
    <location>
        <begin position="361"/>
        <end position="379"/>
    </location>
</feature>
<feature type="transmembrane region" description="Helical" evidence="7">
    <location>
        <begin position="308"/>
        <end position="329"/>
    </location>
</feature>
<evidence type="ECO:0000313" key="10">
    <source>
        <dbReference type="Proteomes" id="UP000002892"/>
    </source>
</evidence>
<dbReference type="InterPro" id="IPR004638">
    <property type="entry name" value="EmrB-like"/>
</dbReference>
<keyword evidence="10" id="KW-1185">Reference proteome</keyword>
<keyword evidence="4 7" id="KW-0812">Transmembrane</keyword>
<dbReference type="NCBIfam" id="TIGR00711">
    <property type="entry name" value="efflux_EmrB"/>
    <property type="match status" value="1"/>
</dbReference>
<evidence type="ECO:0000256" key="4">
    <source>
        <dbReference type="ARBA" id="ARBA00022692"/>
    </source>
</evidence>
<feature type="transmembrane region" description="Helical" evidence="7">
    <location>
        <begin position="175"/>
        <end position="191"/>
    </location>
</feature>
<reference evidence="9 10" key="1">
    <citation type="journal article" date="2012" name="J. Bacteriol.">
        <title>Complete genome sequences of Desulfosporosinus orientis DSM765T, Desulfosporosinus youngiae DSM17734T, Desulfosporosinus meridiei DSM13257T, and Desulfosporosinus acidiphilus DSM22704T.</title>
        <authorList>
            <person name="Pester M."/>
            <person name="Brambilla E."/>
            <person name="Alazard D."/>
            <person name="Rattei T."/>
            <person name="Weinmaier T."/>
            <person name="Han J."/>
            <person name="Lucas S."/>
            <person name="Lapidus A."/>
            <person name="Cheng J.F."/>
            <person name="Goodwin L."/>
            <person name="Pitluck S."/>
            <person name="Peters L."/>
            <person name="Ovchinnikova G."/>
            <person name="Teshima H."/>
            <person name="Detter J.C."/>
            <person name="Han C.S."/>
            <person name="Tapia R."/>
            <person name="Land M.L."/>
            <person name="Hauser L."/>
            <person name="Kyrpides N.C."/>
            <person name="Ivanova N.N."/>
            <person name="Pagani I."/>
            <person name="Huntmann M."/>
            <person name="Wei C.L."/>
            <person name="Davenport K.W."/>
            <person name="Daligault H."/>
            <person name="Chain P.S."/>
            <person name="Chen A."/>
            <person name="Mavromatis K."/>
            <person name="Markowitz V."/>
            <person name="Szeto E."/>
            <person name="Mikhailova N."/>
            <person name="Pati A."/>
            <person name="Wagner M."/>
            <person name="Woyke T."/>
            <person name="Ollivier B."/>
            <person name="Klenk H.P."/>
            <person name="Spring S."/>
            <person name="Loy A."/>
        </authorList>
    </citation>
    <scope>NUCLEOTIDE SEQUENCE [LARGE SCALE GENOMIC DNA]</scope>
    <source>
        <strain evidence="10">DSM 22704 / JCM 16185 / SJ4</strain>
    </source>
</reference>
<feature type="transmembrane region" description="Helical" evidence="7">
    <location>
        <begin position="82"/>
        <end position="109"/>
    </location>
</feature>
<feature type="transmembrane region" description="Helical" evidence="7">
    <location>
        <begin position="400"/>
        <end position="421"/>
    </location>
</feature>
<organism evidence="9 10">
    <name type="scientific">Desulfosporosinus acidiphilus (strain DSM 22704 / JCM 16185 / SJ4)</name>
    <dbReference type="NCBI Taxonomy" id="646529"/>
    <lineage>
        <taxon>Bacteria</taxon>
        <taxon>Bacillati</taxon>
        <taxon>Bacillota</taxon>
        <taxon>Clostridia</taxon>
        <taxon>Eubacteriales</taxon>
        <taxon>Desulfitobacteriaceae</taxon>
        <taxon>Desulfosporosinus</taxon>
    </lineage>
</organism>
<dbReference type="Gene3D" id="1.20.1250.20">
    <property type="entry name" value="MFS general substrate transporter like domains"/>
    <property type="match status" value="1"/>
</dbReference>
<feature type="transmembrane region" description="Helical" evidence="7">
    <location>
        <begin position="228"/>
        <end position="251"/>
    </location>
</feature>
<evidence type="ECO:0000256" key="6">
    <source>
        <dbReference type="ARBA" id="ARBA00023136"/>
    </source>
</evidence>
<dbReference type="OrthoDB" id="102502at2"/>
<keyword evidence="3" id="KW-1003">Cell membrane</keyword>
<dbReference type="PANTHER" id="PTHR42718:SF46">
    <property type="entry name" value="BLR6921 PROTEIN"/>
    <property type="match status" value="1"/>
</dbReference>
<evidence type="ECO:0000256" key="3">
    <source>
        <dbReference type="ARBA" id="ARBA00022475"/>
    </source>
</evidence>
<evidence type="ECO:0000256" key="2">
    <source>
        <dbReference type="ARBA" id="ARBA00022448"/>
    </source>
</evidence>